<sequence length="312" mass="33860">MIYTIDQFLLPSLSPLDTISILNETEQMEELLKSLNLSDIISGELKTILIPNNQALAQLLPFGTLLHDLEYLVLDGLYMSHQLMNTTIQTAFGPLYFSYHHVTNQRQTARLVRTDILTTTGVIHIIDHASEARLRVDGERGNLAATEATTPKKLWGRHRVLTSCSSFPCFLRLLQIVGSCYAVIITVIAIAITAVITIAVITIIIIVATGVIIATTVITATVITIAVVITATVITIAVITTAAITTAAITTAIIIIIVIVAAGVIIIVVAITIIIITTIGVAVTVLVTASTFGRRREYGYWRRICSSSDLRR</sequence>
<gene>
    <name evidence="3" type="ORF">CU098_010340</name>
</gene>
<dbReference type="OrthoDB" id="286301at2759"/>
<accession>A0A367K6I1</accession>
<dbReference type="PROSITE" id="PS50213">
    <property type="entry name" value="FAS1"/>
    <property type="match status" value="1"/>
</dbReference>
<organism evidence="3 4">
    <name type="scientific">Rhizopus stolonifer</name>
    <name type="common">Rhizopus nigricans</name>
    <dbReference type="NCBI Taxonomy" id="4846"/>
    <lineage>
        <taxon>Eukaryota</taxon>
        <taxon>Fungi</taxon>
        <taxon>Fungi incertae sedis</taxon>
        <taxon>Mucoromycota</taxon>
        <taxon>Mucoromycotina</taxon>
        <taxon>Mucoromycetes</taxon>
        <taxon>Mucorales</taxon>
        <taxon>Mucorineae</taxon>
        <taxon>Rhizopodaceae</taxon>
        <taxon>Rhizopus</taxon>
    </lineage>
</organism>
<dbReference type="Gene3D" id="2.30.180.10">
    <property type="entry name" value="FAS1 domain"/>
    <property type="match status" value="1"/>
</dbReference>
<keyword evidence="4" id="KW-1185">Reference proteome</keyword>
<dbReference type="AlphaFoldDB" id="A0A367K6I1"/>
<name>A0A367K6I1_RHIST</name>
<dbReference type="Proteomes" id="UP000253551">
    <property type="component" value="Unassembled WGS sequence"/>
</dbReference>
<evidence type="ECO:0000259" key="2">
    <source>
        <dbReference type="PROSITE" id="PS50213"/>
    </source>
</evidence>
<feature type="domain" description="FAS1" evidence="2">
    <location>
        <begin position="12"/>
        <end position="130"/>
    </location>
</feature>
<comment type="caution">
    <text evidence="3">The sequence shown here is derived from an EMBL/GenBank/DDBJ whole genome shotgun (WGS) entry which is preliminary data.</text>
</comment>
<dbReference type="Pfam" id="PF02469">
    <property type="entry name" value="Fasciclin"/>
    <property type="match status" value="1"/>
</dbReference>
<reference evidence="3 4" key="1">
    <citation type="journal article" date="2018" name="G3 (Bethesda)">
        <title>Phylogenetic and Phylogenomic Definition of Rhizopus Species.</title>
        <authorList>
            <person name="Gryganskyi A.P."/>
            <person name="Golan J."/>
            <person name="Dolatabadi S."/>
            <person name="Mondo S."/>
            <person name="Robb S."/>
            <person name="Idnurm A."/>
            <person name="Muszewska A."/>
            <person name="Steczkiewicz K."/>
            <person name="Masonjones S."/>
            <person name="Liao H.L."/>
            <person name="Gajdeczka M.T."/>
            <person name="Anike F."/>
            <person name="Vuek A."/>
            <person name="Anishchenko I.M."/>
            <person name="Voigt K."/>
            <person name="de Hoog G.S."/>
            <person name="Smith M.E."/>
            <person name="Heitman J."/>
            <person name="Vilgalys R."/>
            <person name="Stajich J.E."/>
        </authorList>
    </citation>
    <scope>NUCLEOTIDE SEQUENCE [LARGE SCALE GENOMIC DNA]</scope>
    <source>
        <strain evidence="3 4">LSU 92-RS-03</strain>
    </source>
</reference>
<feature type="transmembrane region" description="Helical" evidence="1">
    <location>
        <begin position="246"/>
        <end position="267"/>
    </location>
</feature>
<evidence type="ECO:0000256" key="1">
    <source>
        <dbReference type="SAM" id="Phobius"/>
    </source>
</evidence>
<proteinExistence type="predicted"/>
<evidence type="ECO:0000313" key="3">
    <source>
        <dbReference type="EMBL" id="RCH97775.1"/>
    </source>
</evidence>
<keyword evidence="1" id="KW-0812">Transmembrane</keyword>
<protein>
    <recommendedName>
        <fullName evidence="2">FAS1 domain-containing protein</fullName>
    </recommendedName>
</protein>
<evidence type="ECO:0000313" key="4">
    <source>
        <dbReference type="Proteomes" id="UP000253551"/>
    </source>
</evidence>
<dbReference type="EMBL" id="PJQM01002144">
    <property type="protein sequence ID" value="RCH97775.1"/>
    <property type="molecule type" value="Genomic_DNA"/>
</dbReference>
<dbReference type="InterPro" id="IPR036378">
    <property type="entry name" value="FAS1_dom_sf"/>
</dbReference>
<feature type="transmembrane region" description="Helical" evidence="1">
    <location>
        <begin position="273"/>
        <end position="293"/>
    </location>
</feature>
<dbReference type="STRING" id="4846.A0A367K6I1"/>
<dbReference type="SUPFAM" id="SSF82153">
    <property type="entry name" value="FAS1 domain"/>
    <property type="match status" value="1"/>
</dbReference>
<dbReference type="InterPro" id="IPR000782">
    <property type="entry name" value="FAS1_domain"/>
</dbReference>
<keyword evidence="1" id="KW-1133">Transmembrane helix</keyword>
<feature type="transmembrane region" description="Helical" evidence="1">
    <location>
        <begin position="180"/>
        <end position="206"/>
    </location>
</feature>
<feature type="transmembrane region" description="Helical" evidence="1">
    <location>
        <begin position="212"/>
        <end position="239"/>
    </location>
</feature>
<keyword evidence="1" id="KW-0472">Membrane</keyword>